<evidence type="ECO:0008006" key="4">
    <source>
        <dbReference type="Google" id="ProtNLM"/>
    </source>
</evidence>
<comment type="caution">
    <text evidence="2">The sequence shown here is derived from an EMBL/GenBank/DDBJ whole genome shotgun (WGS) entry which is preliminary data.</text>
</comment>
<name>A0A0C2K3Z2_9VIBR</name>
<reference evidence="2 3" key="1">
    <citation type="submission" date="2014-11" db="EMBL/GenBank/DDBJ databases">
        <title>Draft Genome Sequence of Vibrio piscirenalis strains CECT 8603T and CECT 8604, two marine Gammaproteobacterium isolated from cultured gilthead sea bream (Sparus aurata).</title>
        <authorList>
            <person name="Arahal D.R."/>
            <person name="Rodrigo-Torres L."/>
            <person name="Lucena T."/>
            <person name="Pujalte M.J."/>
        </authorList>
    </citation>
    <scope>NUCLEOTIDE SEQUENCE [LARGE SCALE GENOMIC DNA]</scope>
    <source>
        <strain evidence="2 3">DCR 1-4-2</strain>
    </source>
</reference>
<dbReference type="OrthoDB" id="5905687at2"/>
<evidence type="ECO:0000313" key="3">
    <source>
        <dbReference type="Proteomes" id="UP000031672"/>
    </source>
</evidence>
<keyword evidence="1" id="KW-0732">Signal</keyword>
<feature type="signal peptide" evidence="1">
    <location>
        <begin position="1"/>
        <end position="23"/>
    </location>
</feature>
<accession>A0A0C2NUJ8</accession>
<dbReference type="RefSeq" id="WP_040992603.1">
    <property type="nucleotide sequence ID" value="NZ_JTKH01000024.1"/>
</dbReference>
<evidence type="ECO:0000313" key="2">
    <source>
        <dbReference type="EMBL" id="KII76633.1"/>
    </source>
</evidence>
<proteinExistence type="predicted"/>
<accession>A0A0C2K3Z2</accession>
<evidence type="ECO:0000256" key="1">
    <source>
        <dbReference type="SAM" id="SignalP"/>
    </source>
</evidence>
<dbReference type="STRING" id="1461322.OJ16_17790"/>
<protein>
    <recommendedName>
        <fullName evidence="4">Spore coat protein U domain-containing protein</fullName>
    </recommendedName>
</protein>
<dbReference type="Proteomes" id="UP000031672">
    <property type="component" value="Unassembled WGS sequence"/>
</dbReference>
<keyword evidence="3" id="KW-1185">Reference proteome</keyword>
<gene>
    <name evidence="2" type="ORF">OJ16_17790</name>
</gene>
<feature type="chain" id="PRO_5009758688" description="Spore coat protein U domain-containing protein" evidence="1">
    <location>
        <begin position="24"/>
        <end position="184"/>
    </location>
</feature>
<dbReference type="AlphaFoldDB" id="A0A0C2K3Z2"/>
<dbReference type="EMBL" id="JTKH01000024">
    <property type="protein sequence ID" value="KII76633.1"/>
    <property type="molecule type" value="Genomic_DNA"/>
</dbReference>
<sequence length="184" mass="18856">MNKVAITVAILSATALSSTAAHADVTGASTTLTKNVAQECNIGLLATSNDGDVGDPVSNVGGQYVHSEINDFTGAGQSISGKALCNASGGYTIHVTATNGSLENNDASGSQGVEYTLSEGNFDKLAVGTIGSDYNPSQGEIMLLAEGATTEIASFQLIMKLADNESFTYAGQYTETLTFDLTPL</sequence>
<organism evidence="2 3">
    <name type="scientific">Vibrio renipiscarius</name>
    <dbReference type="NCBI Taxonomy" id="1461322"/>
    <lineage>
        <taxon>Bacteria</taxon>
        <taxon>Pseudomonadati</taxon>
        <taxon>Pseudomonadota</taxon>
        <taxon>Gammaproteobacteria</taxon>
        <taxon>Vibrionales</taxon>
        <taxon>Vibrionaceae</taxon>
        <taxon>Vibrio</taxon>
    </lineage>
</organism>